<dbReference type="PROSITE" id="PS50015">
    <property type="entry name" value="SAP_B"/>
    <property type="match status" value="1"/>
</dbReference>
<proteinExistence type="predicted"/>
<dbReference type="SMART" id="SM00741">
    <property type="entry name" value="SapB"/>
    <property type="match status" value="1"/>
</dbReference>
<name>A0A090L6H2_STRRB</name>
<evidence type="ECO:0000259" key="3">
    <source>
        <dbReference type="PROSITE" id="PS50015"/>
    </source>
</evidence>
<sequence length="106" mass="11759">MKFYFIITISFFISILSQISLGDGDVFSCTACVIGISSVISSVQNNPKTLTELGSQMSESCDSLPSKQDRLGCREIFSNHMNELFNAFVEQPEVSPESLCKQINYC</sequence>
<dbReference type="WBParaSite" id="SRAE_1000136900.1">
    <property type="protein sequence ID" value="SRAE_1000136900.1"/>
    <property type="gene ID" value="WBGene00257974"/>
</dbReference>
<dbReference type="GeneID" id="36375469"/>
<dbReference type="InterPro" id="IPR008139">
    <property type="entry name" value="SaposinB_dom"/>
</dbReference>
<accession>A0A090L6H2</accession>
<dbReference type="WormBase" id="SRAE_1000136900">
    <property type="protein sequence ID" value="SRP09480"/>
    <property type="gene ID" value="WBGene00257974"/>
</dbReference>
<organism evidence="4">
    <name type="scientific">Strongyloides ratti</name>
    <name type="common">Parasitic roundworm</name>
    <dbReference type="NCBI Taxonomy" id="34506"/>
    <lineage>
        <taxon>Eukaryota</taxon>
        <taxon>Metazoa</taxon>
        <taxon>Ecdysozoa</taxon>
        <taxon>Nematoda</taxon>
        <taxon>Chromadorea</taxon>
        <taxon>Rhabditida</taxon>
        <taxon>Tylenchina</taxon>
        <taxon>Panagrolaimomorpha</taxon>
        <taxon>Strongyloidoidea</taxon>
        <taxon>Strongyloididae</taxon>
        <taxon>Strongyloides</taxon>
    </lineage>
</organism>
<dbReference type="EMBL" id="LN609528">
    <property type="protein sequence ID" value="CEF63104.1"/>
    <property type="molecule type" value="Genomic_DNA"/>
</dbReference>
<evidence type="ECO:0000313" key="5">
    <source>
        <dbReference type="Proteomes" id="UP000035682"/>
    </source>
</evidence>
<keyword evidence="2" id="KW-0732">Signal</keyword>
<evidence type="ECO:0000313" key="7">
    <source>
        <dbReference type="WormBase" id="SRAE_1000136900"/>
    </source>
</evidence>
<keyword evidence="1" id="KW-1015">Disulfide bond</keyword>
<dbReference type="InterPro" id="IPR011001">
    <property type="entry name" value="Saposin-like"/>
</dbReference>
<dbReference type="Gene3D" id="1.10.225.10">
    <property type="entry name" value="Saposin-like"/>
    <property type="match status" value="1"/>
</dbReference>
<evidence type="ECO:0000313" key="6">
    <source>
        <dbReference type="WBParaSite" id="SRAE_1000136900.1"/>
    </source>
</evidence>
<protein>
    <submittedName>
        <fullName evidence="4 6">Saposin B domain and Saposin-like domain-containing protein</fullName>
    </submittedName>
</protein>
<keyword evidence="5" id="KW-1185">Reference proteome</keyword>
<evidence type="ECO:0000256" key="1">
    <source>
        <dbReference type="ARBA" id="ARBA00023157"/>
    </source>
</evidence>
<feature type="chain" id="PRO_5015030539" evidence="2">
    <location>
        <begin position="23"/>
        <end position="106"/>
    </location>
</feature>
<dbReference type="SUPFAM" id="SSF47862">
    <property type="entry name" value="Saposin"/>
    <property type="match status" value="1"/>
</dbReference>
<reference evidence="6" key="2">
    <citation type="submission" date="2020-12" db="UniProtKB">
        <authorList>
            <consortium name="WormBaseParasite"/>
        </authorList>
    </citation>
    <scope>IDENTIFICATION</scope>
</reference>
<feature type="domain" description="Saposin B-type" evidence="3">
    <location>
        <begin position="25"/>
        <end position="106"/>
    </location>
</feature>
<dbReference type="CTD" id="36375469"/>
<dbReference type="RefSeq" id="XP_024502306.1">
    <property type="nucleotide sequence ID" value="XM_024648315.1"/>
</dbReference>
<evidence type="ECO:0000256" key="2">
    <source>
        <dbReference type="SAM" id="SignalP"/>
    </source>
</evidence>
<feature type="signal peptide" evidence="2">
    <location>
        <begin position="1"/>
        <end position="22"/>
    </location>
</feature>
<dbReference type="OrthoDB" id="69496at2759"/>
<dbReference type="AlphaFoldDB" id="A0A090L6H2"/>
<reference evidence="4 5" key="1">
    <citation type="submission" date="2014-09" db="EMBL/GenBank/DDBJ databases">
        <authorList>
            <person name="Martin A.A."/>
        </authorList>
    </citation>
    <scope>NUCLEOTIDE SEQUENCE</scope>
    <source>
        <strain evidence="5">ED321</strain>
        <strain evidence="4">ED321 Heterogonic</strain>
    </source>
</reference>
<dbReference type="OMA" id="CINMGMC"/>
<dbReference type="Proteomes" id="UP000035682">
    <property type="component" value="Unplaced"/>
</dbReference>
<gene>
    <name evidence="4 6 7" type="ORF">SRAE_1000136900</name>
</gene>
<evidence type="ECO:0000313" key="4">
    <source>
        <dbReference type="EMBL" id="CEF63104.1"/>
    </source>
</evidence>